<evidence type="ECO:0000256" key="2">
    <source>
        <dbReference type="ARBA" id="ARBA00022801"/>
    </source>
</evidence>
<feature type="region of interest" description="Disordered" evidence="4">
    <location>
        <begin position="773"/>
        <end position="813"/>
    </location>
</feature>
<feature type="region of interest" description="Disordered" evidence="4">
    <location>
        <begin position="470"/>
        <end position="506"/>
    </location>
</feature>
<dbReference type="PANTHER" id="PTHR48081:SF19">
    <property type="entry name" value="AB HYDROLASE SUPERFAMILY PROTEIN C4A8.06C"/>
    <property type="match status" value="1"/>
</dbReference>
<dbReference type="Pfam" id="PF07859">
    <property type="entry name" value="Abhydrolase_3"/>
    <property type="match status" value="2"/>
</dbReference>
<feature type="compositionally biased region" description="Basic and acidic residues" evidence="4">
    <location>
        <begin position="1202"/>
        <end position="1213"/>
    </location>
</feature>
<feature type="compositionally biased region" description="Low complexity" evidence="4">
    <location>
        <begin position="663"/>
        <end position="683"/>
    </location>
</feature>
<feature type="domain" description="Alpha/beta hydrolase fold-3" evidence="5">
    <location>
        <begin position="152"/>
        <end position="265"/>
    </location>
</feature>
<feature type="compositionally biased region" description="Polar residues" evidence="4">
    <location>
        <begin position="916"/>
        <end position="937"/>
    </location>
</feature>
<proteinExistence type="inferred from homology"/>
<feature type="compositionally biased region" description="Polar residues" evidence="4">
    <location>
        <begin position="949"/>
        <end position="966"/>
    </location>
</feature>
<feature type="compositionally biased region" description="Polar residues" evidence="4">
    <location>
        <begin position="775"/>
        <end position="789"/>
    </location>
</feature>
<feature type="region of interest" description="Disordered" evidence="4">
    <location>
        <begin position="740"/>
        <end position="759"/>
    </location>
</feature>
<comment type="caution">
    <text evidence="6">The sequence shown here is derived from an EMBL/GenBank/DDBJ whole genome shotgun (WGS) entry which is preliminary data.</text>
</comment>
<evidence type="ECO:0000313" key="7">
    <source>
        <dbReference type="Proteomes" id="UP000222788"/>
    </source>
</evidence>
<feature type="compositionally biased region" description="Polar residues" evidence="4">
    <location>
        <begin position="1262"/>
        <end position="1279"/>
    </location>
</feature>
<protein>
    <submittedName>
        <fullName evidence="6">AB hydrolase superfamily protein C4A8.06c</fullName>
    </submittedName>
</protein>
<dbReference type="SUPFAM" id="SSF53474">
    <property type="entry name" value="alpha/beta-Hydrolases"/>
    <property type="match status" value="1"/>
</dbReference>
<dbReference type="InterPro" id="IPR013094">
    <property type="entry name" value="AB_hydrolase_3"/>
</dbReference>
<reference evidence="6 7" key="2">
    <citation type="journal article" date="2013" name="IMA Fungus">
        <title>IMA Genome-F 1: Ceratocystis fimbriata: Draft nuclear genome sequence for the plant pathogen, Ceratocystis fimbriata.</title>
        <authorList>
            <person name="Wilken P.M."/>
            <person name="Steenkamp E.T."/>
            <person name="Wingfield M.J."/>
            <person name="de Beer Z.W."/>
            <person name="Wingfield B.D."/>
        </authorList>
    </citation>
    <scope>NUCLEOTIDE SEQUENCE [LARGE SCALE GENOMIC DNA]</scope>
    <source>
        <strain evidence="6 7">CBS 114723</strain>
    </source>
</reference>
<dbReference type="Gene3D" id="3.40.50.1820">
    <property type="entry name" value="alpha/beta hydrolase"/>
    <property type="match status" value="1"/>
</dbReference>
<dbReference type="EMBL" id="APWK03000033">
    <property type="protein sequence ID" value="PHH53997.1"/>
    <property type="molecule type" value="Genomic_DNA"/>
</dbReference>
<feature type="region of interest" description="Disordered" evidence="4">
    <location>
        <begin position="854"/>
        <end position="1281"/>
    </location>
</feature>
<feature type="region of interest" description="Disordered" evidence="4">
    <location>
        <begin position="642"/>
        <end position="686"/>
    </location>
</feature>
<feature type="compositionally biased region" description="Low complexity" evidence="4">
    <location>
        <begin position="938"/>
        <end position="948"/>
    </location>
</feature>
<evidence type="ECO:0000256" key="3">
    <source>
        <dbReference type="PROSITE-ProRule" id="PRU10038"/>
    </source>
</evidence>
<feature type="compositionally biased region" description="Low complexity" evidence="4">
    <location>
        <begin position="860"/>
        <end position="889"/>
    </location>
</feature>
<feature type="domain" description="Alpha/beta hydrolase fold-3" evidence="5">
    <location>
        <begin position="346"/>
        <end position="401"/>
    </location>
</feature>
<feature type="compositionally biased region" description="Low complexity" evidence="4">
    <location>
        <begin position="740"/>
        <end position="758"/>
    </location>
</feature>
<feature type="compositionally biased region" description="Basic and acidic residues" evidence="4">
    <location>
        <begin position="648"/>
        <end position="657"/>
    </location>
</feature>
<keyword evidence="7" id="KW-1185">Reference proteome</keyword>
<feature type="compositionally biased region" description="Basic and acidic residues" evidence="4">
    <location>
        <begin position="1102"/>
        <end position="1112"/>
    </location>
</feature>
<name>A0A2C5X7U2_9PEZI</name>
<organism evidence="6 7">
    <name type="scientific">Ceratocystis fimbriata CBS 114723</name>
    <dbReference type="NCBI Taxonomy" id="1035309"/>
    <lineage>
        <taxon>Eukaryota</taxon>
        <taxon>Fungi</taxon>
        <taxon>Dikarya</taxon>
        <taxon>Ascomycota</taxon>
        <taxon>Pezizomycotina</taxon>
        <taxon>Sordariomycetes</taxon>
        <taxon>Hypocreomycetidae</taxon>
        <taxon>Microascales</taxon>
        <taxon>Ceratocystidaceae</taxon>
        <taxon>Ceratocystis</taxon>
    </lineage>
</organism>
<dbReference type="InterPro" id="IPR033140">
    <property type="entry name" value="Lipase_GDXG_put_SER_AS"/>
</dbReference>
<comment type="similarity">
    <text evidence="1">Belongs to the 'GDXG' lipolytic enzyme family.</text>
</comment>
<dbReference type="OrthoDB" id="2336090at2759"/>
<gene>
    <name evidence="6" type="ORF">CFIMG_000997RA</name>
</gene>
<dbReference type="GO" id="GO:0016787">
    <property type="term" value="F:hydrolase activity"/>
    <property type="evidence" value="ECO:0007669"/>
    <property type="project" value="UniProtKB-KW"/>
</dbReference>
<evidence type="ECO:0000256" key="4">
    <source>
        <dbReference type="SAM" id="MobiDB-lite"/>
    </source>
</evidence>
<evidence type="ECO:0000256" key="1">
    <source>
        <dbReference type="ARBA" id="ARBA00010515"/>
    </source>
</evidence>
<dbReference type="Proteomes" id="UP000222788">
    <property type="component" value="Unassembled WGS sequence"/>
</dbReference>
<dbReference type="PROSITE" id="PS01174">
    <property type="entry name" value="LIPASE_GDXG_SER"/>
    <property type="match status" value="1"/>
</dbReference>
<feature type="active site" evidence="3">
    <location>
        <position position="225"/>
    </location>
</feature>
<accession>A0A2C5X7U2</accession>
<dbReference type="PANTHER" id="PTHR48081">
    <property type="entry name" value="AB HYDROLASE SUPERFAMILY PROTEIN C4A8.06C"/>
    <property type="match status" value="1"/>
</dbReference>
<reference evidence="6 7" key="1">
    <citation type="journal article" date="2013" name="Fungal Biol.">
        <title>Analysis of microsatellite markers in the genome of the plant pathogen Ceratocystis fimbriata.</title>
        <authorList>
            <person name="Simpson M.C."/>
            <person name="Wilken P.M."/>
            <person name="Coetzee M.P."/>
            <person name="Wingfield M.J."/>
            <person name="Wingfield B.D."/>
        </authorList>
    </citation>
    <scope>NUCLEOTIDE SEQUENCE [LARGE SCALE GENOMIC DNA]</scope>
    <source>
        <strain evidence="6 7">CBS 114723</strain>
    </source>
</reference>
<dbReference type="InterPro" id="IPR050300">
    <property type="entry name" value="GDXG_lipolytic_enzyme"/>
</dbReference>
<keyword evidence="2 6" id="KW-0378">Hydrolase</keyword>
<sequence>MNSTSVSVAEIPTVIRTFVSHYISKKNSPEKPTSHLRYDQGLNLVRGFIDYSSTHTVEELQSFTSQWVPHPTWVRVQRVTVPSSILDKAAVYLQAELGEEGLAQVGGRNWWQWRLPGSNLDAEWVEMKSDYQDKQERENDDSQDAHQPRRVMFYLHGGAYYFGGVNEHRYQLQRHARKLKAHVFAPEYRLAPQFPFPCGLQDALAAYMSLLVSYNPTEIIFAGDSAGGALALSLLVVLRNQNLPLPAGAILLSPWVDLSHSFPSVTADPALDYVPSDGFHHKPSKAWPPPTYEEWEEMCKEAGSSAAMENASATKGDQIASTSDLSAQTMPPSHITIVTDNEVITVKEQVQMYAPNHLLSHPLVSPIMQPTLGGLPPIMIVTGGAELLRDEQIFIAHKLANPQRYAAPDLTEAQRAQVAQYPPTLVQLQVWDHLCHVATTLSFTEPAKYMFRSIAQFGAWALNVPLDATGPPEDGTDVPGTTSSVHEGSVSEKCKQSGKPIGKIGGAGEPLPQFVDSMIRQRVDKNGNIYDLAPAFTFPFCDPPDYTQVGKVKPVPIKRWLFTRAKYDSKYARIKRDIRKEIIEDIRGGFIKHGDGENPPLSALAGRYLLNPLPRKSKLSKITVPHAWSLWGSKHDEHMMQFRRRQREAHEAEEKEMQLNAVTSQDSTGPQSPSTSSSVSPSTIADGETVVGNIDSSVASPNTPEETESQNTELLNAVTEKQPGLLKNKAEKEVEAQSILSGQSSCLSSDTSGSSLGQTRGDKFYEAQEAIGINNEESNQDTSLSTPQESELAPTFKPPLPPRPSAEKVTSEELEVGMARATDNVAPDAASEEQQGLAKPAEVVQGKLVGKAAWTPPESPVRVRPRVSTTNLPSLDPLSPISPISLPLSRDAPAIPNLSALIPEKPTNPPPEIPKSAQTAKSIRSVKSTKSTNSATVKSPKSPRSPKSLNRTSPTRDILNSYSAPTTAPPQKELPKLPPGQLPKITLPRTQLPPAVNLNPWEASAPPTTALPPLPKMARTSSDRKDPSSPQLERFPTQVDQPLEGEDDPENVLSLVDSKAPIASIPTKELVPSPGVRKLSSPKSVPPLTVDTVMSTPAPPPKDLDISQDQDRIATIPSIGGVEAISSNDVSGDKNPEDASFSTNNFADRLDPLDSSAAHDGTQGKDSQIDTAQEAESLVTVATPHQSSNSWDHLVEVSPPLPEKDLPRPEKVPEAPSPTKSAKPGRKRLWPWSRSTEKNNAIAGPVPSTQQAPGPTEPNNPPVYSTLSPETSTHQQSWTRFPAWRSQVDMLIDQRRSREKEKAAKGEVETGVVGKRPMLGGIALPFSLGRKASTESLRTLHSDEAVEPQLK</sequence>
<dbReference type="STRING" id="1035309.A0A2C5X7U2"/>
<evidence type="ECO:0000313" key="6">
    <source>
        <dbReference type="EMBL" id="PHH53997.1"/>
    </source>
</evidence>
<dbReference type="InterPro" id="IPR029058">
    <property type="entry name" value="AB_hydrolase_fold"/>
</dbReference>
<evidence type="ECO:0000259" key="5">
    <source>
        <dbReference type="Pfam" id="PF07859"/>
    </source>
</evidence>